<evidence type="ECO:0000313" key="2">
    <source>
        <dbReference type="Proteomes" id="UP000789525"/>
    </source>
</evidence>
<name>A0ACA9LXC2_9GLOM</name>
<comment type="caution">
    <text evidence="1">The sequence shown here is derived from an EMBL/GenBank/DDBJ whole genome shotgun (WGS) entry which is preliminary data.</text>
</comment>
<organism evidence="1 2">
    <name type="scientific">Acaulospora colombiana</name>
    <dbReference type="NCBI Taxonomy" id="27376"/>
    <lineage>
        <taxon>Eukaryota</taxon>
        <taxon>Fungi</taxon>
        <taxon>Fungi incertae sedis</taxon>
        <taxon>Mucoromycota</taxon>
        <taxon>Glomeromycotina</taxon>
        <taxon>Glomeromycetes</taxon>
        <taxon>Diversisporales</taxon>
        <taxon>Acaulosporaceae</taxon>
        <taxon>Acaulospora</taxon>
    </lineage>
</organism>
<evidence type="ECO:0000313" key="1">
    <source>
        <dbReference type="EMBL" id="CAG8551923.1"/>
    </source>
</evidence>
<accession>A0ACA9LXC2</accession>
<proteinExistence type="predicted"/>
<reference evidence="1" key="1">
    <citation type="submission" date="2021-06" db="EMBL/GenBank/DDBJ databases">
        <authorList>
            <person name="Kallberg Y."/>
            <person name="Tangrot J."/>
            <person name="Rosling A."/>
        </authorList>
    </citation>
    <scope>NUCLEOTIDE SEQUENCE</scope>
    <source>
        <strain evidence="1">CL356</strain>
    </source>
</reference>
<gene>
    <name evidence="1" type="ORF">ACOLOM_LOCUS4889</name>
</gene>
<sequence length="168" mass="19109">MKIADFGVAWADTNNGIEPRGKMKFEVGTRHYRAPELIFSAGDYTNAIDLWSIGCIFAEFFTRPSGSPLFNGESDIEQLAKIFQVLGVPTEETWPEMKNFPDYGKLNFKIKECLGLTKQQLPEANSPDIIQFISKFLEYGFEERMTANQALQDSIFDSSDFLKTRVEL</sequence>
<dbReference type="Proteomes" id="UP000789525">
    <property type="component" value="Unassembled WGS sequence"/>
</dbReference>
<dbReference type="EMBL" id="CAJVPT010008453">
    <property type="protein sequence ID" value="CAG8551923.1"/>
    <property type="molecule type" value="Genomic_DNA"/>
</dbReference>
<keyword evidence="2" id="KW-1185">Reference proteome</keyword>
<protein>
    <submittedName>
        <fullName evidence="1">2243_t:CDS:1</fullName>
    </submittedName>
</protein>